<dbReference type="Proteomes" id="UP000187134">
    <property type="component" value="Unassembled WGS sequence"/>
</dbReference>
<gene>
    <name evidence="3" type="ORF">BK131_23075</name>
</gene>
<name>A0A1R1BLY3_PAEAM</name>
<evidence type="ECO:0000313" key="3">
    <source>
        <dbReference type="EMBL" id="OMF10886.1"/>
    </source>
</evidence>
<keyword evidence="1" id="KW-0238">DNA-binding</keyword>
<reference evidence="3 4" key="1">
    <citation type="submission" date="2016-11" db="EMBL/GenBank/DDBJ databases">
        <title>Paenibacillus species isolates.</title>
        <authorList>
            <person name="Beno S.M."/>
        </authorList>
    </citation>
    <scope>NUCLEOTIDE SEQUENCE [LARGE SCALE GENOMIC DNA]</scope>
    <source>
        <strain evidence="3 4">FSL H8-0246</strain>
    </source>
</reference>
<protein>
    <submittedName>
        <fullName evidence="3">Transposase</fullName>
    </submittedName>
</protein>
<dbReference type="InterPro" id="IPR051399">
    <property type="entry name" value="RNA-guided_DNA_endo/Transpos"/>
</dbReference>
<sequence>MSQTLTVKVKLLPTKEQIQLLQQSSHEYIRVVNTLVAEMVEEKKRLKKTTKDIPANLPSAVKNQAIKDANSVFSNKVKKSKYAIIPILKKPICVWNNQNYSLDFTHISIPFMVEGKSKRLKIRALFIDKDHRSVDLLKHKLGTLRVTKSSGKWIAQIAVTMPITEKTGMRILGIDLGLKVPAVAITDNDHARFFGNGRENKYKKRKFRSVRQKLGKQKKVIAIRKLDDKEQRWMKDKDHKVSREIVNFAVENKTSVIRLEQLTNIRQTTRTSRKNEKNLHTWSFYRLAQFIEYKANMAGIKVEYVNPAYSSQTCPECSKKNKAQDRRYTCPCGFKRHRDIVGAMNIRYATVIGGNSQSA</sequence>
<dbReference type="PANTHER" id="PTHR30405:SF11">
    <property type="entry name" value="RNA-GUIDED DNA ENDONUCLEASE RV2885C-RELATED"/>
    <property type="match status" value="1"/>
</dbReference>
<evidence type="ECO:0000313" key="4">
    <source>
        <dbReference type="Proteomes" id="UP000187134"/>
    </source>
</evidence>
<evidence type="ECO:0000259" key="2">
    <source>
        <dbReference type="Pfam" id="PF07282"/>
    </source>
</evidence>
<dbReference type="NCBIfam" id="NF040570">
    <property type="entry name" value="guided_TnpB"/>
    <property type="match status" value="1"/>
</dbReference>
<proteinExistence type="predicted"/>
<organism evidence="3 4">
    <name type="scientific">Paenibacillus amylolyticus</name>
    <dbReference type="NCBI Taxonomy" id="1451"/>
    <lineage>
        <taxon>Bacteria</taxon>
        <taxon>Bacillati</taxon>
        <taxon>Bacillota</taxon>
        <taxon>Bacilli</taxon>
        <taxon>Bacillales</taxon>
        <taxon>Paenibacillaceae</taxon>
        <taxon>Paenibacillus</taxon>
    </lineage>
</organism>
<dbReference type="PANTHER" id="PTHR30405">
    <property type="entry name" value="TRANSPOSASE"/>
    <property type="match status" value="1"/>
</dbReference>
<dbReference type="RefSeq" id="WP_076333413.1">
    <property type="nucleotide sequence ID" value="NZ_MRTJ01000012.1"/>
</dbReference>
<accession>A0A1R1BLY3</accession>
<dbReference type="Pfam" id="PF07282">
    <property type="entry name" value="Cas12f1-like_TNB"/>
    <property type="match status" value="1"/>
</dbReference>
<dbReference type="AlphaFoldDB" id="A0A1R1BLY3"/>
<evidence type="ECO:0000256" key="1">
    <source>
        <dbReference type="ARBA" id="ARBA00023125"/>
    </source>
</evidence>
<feature type="domain" description="Cas12f1-like TNB" evidence="2">
    <location>
        <begin position="284"/>
        <end position="346"/>
    </location>
</feature>
<dbReference type="OrthoDB" id="4278026at2"/>
<dbReference type="EMBL" id="MRTJ01000012">
    <property type="protein sequence ID" value="OMF10886.1"/>
    <property type="molecule type" value="Genomic_DNA"/>
</dbReference>
<dbReference type="GO" id="GO:0003677">
    <property type="term" value="F:DNA binding"/>
    <property type="evidence" value="ECO:0007669"/>
    <property type="project" value="UniProtKB-KW"/>
</dbReference>
<dbReference type="NCBIfam" id="TIGR01766">
    <property type="entry name" value="IS200/IS605 family accessory protein TnpB-like domain"/>
    <property type="match status" value="1"/>
</dbReference>
<comment type="caution">
    <text evidence="3">The sequence shown here is derived from an EMBL/GenBank/DDBJ whole genome shotgun (WGS) entry which is preliminary data.</text>
</comment>
<dbReference type="InterPro" id="IPR010095">
    <property type="entry name" value="Cas12f1-like_TNB"/>
</dbReference>